<evidence type="ECO:0000256" key="15">
    <source>
        <dbReference type="RuleBase" id="RU000461"/>
    </source>
</evidence>
<evidence type="ECO:0000313" key="17">
    <source>
        <dbReference type="Proteomes" id="UP001381693"/>
    </source>
</evidence>
<dbReference type="GO" id="GO:0006805">
    <property type="term" value="P:xenobiotic metabolic process"/>
    <property type="evidence" value="ECO:0007669"/>
    <property type="project" value="TreeGrafter"/>
</dbReference>
<name>A0AAN8XLU1_HALRR</name>
<dbReference type="InterPro" id="IPR002401">
    <property type="entry name" value="Cyt_P450_E_grp-I"/>
</dbReference>
<proteinExistence type="inferred from homology"/>
<evidence type="ECO:0000256" key="7">
    <source>
        <dbReference type="ARBA" id="ARBA00022723"/>
    </source>
</evidence>
<keyword evidence="6 14" id="KW-0349">Heme</keyword>
<evidence type="ECO:0000256" key="6">
    <source>
        <dbReference type="ARBA" id="ARBA00022617"/>
    </source>
</evidence>
<comment type="subcellular location">
    <subcellularLocation>
        <location evidence="4">Endoplasmic reticulum membrane</location>
        <topology evidence="4">Peripheral membrane protein</topology>
    </subcellularLocation>
    <subcellularLocation>
        <location evidence="3">Microsome membrane</location>
        <topology evidence="3">Peripheral membrane protein</topology>
    </subcellularLocation>
</comment>
<evidence type="ECO:0000256" key="8">
    <source>
        <dbReference type="ARBA" id="ARBA00022824"/>
    </source>
</evidence>
<dbReference type="PROSITE" id="PS00086">
    <property type="entry name" value="CYTOCHROME_P450"/>
    <property type="match status" value="1"/>
</dbReference>
<dbReference type="FunFam" id="1.10.630.10:FF:000238">
    <property type="entry name" value="Cytochrome P450 2A6"/>
    <property type="match status" value="1"/>
</dbReference>
<keyword evidence="17" id="KW-1185">Reference proteome</keyword>
<evidence type="ECO:0000256" key="1">
    <source>
        <dbReference type="ARBA" id="ARBA00001971"/>
    </source>
</evidence>
<comment type="caution">
    <text evidence="16">The sequence shown here is derived from an EMBL/GenBank/DDBJ whole genome shotgun (WGS) entry which is preliminary data.</text>
</comment>
<accession>A0AAN8XLU1</accession>
<feature type="binding site" description="axial binding residue" evidence="14">
    <location>
        <position position="202"/>
    </location>
    <ligand>
        <name>heme</name>
        <dbReference type="ChEBI" id="CHEBI:30413"/>
    </ligand>
    <ligandPart>
        <name>Fe</name>
        <dbReference type="ChEBI" id="CHEBI:18248"/>
    </ligandPart>
</feature>
<evidence type="ECO:0000313" key="16">
    <source>
        <dbReference type="EMBL" id="KAK7085922.1"/>
    </source>
</evidence>
<feature type="non-terminal residue" evidence="16">
    <location>
        <position position="233"/>
    </location>
</feature>
<evidence type="ECO:0000256" key="5">
    <source>
        <dbReference type="ARBA" id="ARBA00010617"/>
    </source>
</evidence>
<comment type="function">
    <text evidence="2">May be involved in the metabolism of insect hormones and in the breakdown of synthetic insecticides.</text>
</comment>
<dbReference type="SUPFAM" id="SSF48264">
    <property type="entry name" value="Cytochrome P450"/>
    <property type="match status" value="1"/>
</dbReference>
<dbReference type="InterPro" id="IPR017972">
    <property type="entry name" value="Cyt_P450_CS"/>
</dbReference>
<sequence>MIDLLRFIEAEVEVHQEKILKGEDDDGSYAGAYLREIESAKSEGRDTPLHLYHLKANIVELFIGGSETTSSTLWWGIYLLATNMDVQRKIQEELDAIIGLDNLPTLRDMDRLPYTNAAIFEVMRLGDLIPMSVPHRTTQDTVLEGYRIPKDTFVFLNLTRCLKGKEFWERPDKFYPEHFLTPDGKLYKPDAFMPFGTGKRVCLGESLARLELFLFFATLVHRFTWSLSNDPVT</sequence>
<evidence type="ECO:0000256" key="2">
    <source>
        <dbReference type="ARBA" id="ARBA00003690"/>
    </source>
</evidence>
<dbReference type="GO" id="GO:0005789">
    <property type="term" value="C:endoplasmic reticulum membrane"/>
    <property type="evidence" value="ECO:0007669"/>
    <property type="project" value="UniProtKB-SubCell"/>
</dbReference>
<dbReference type="PANTHER" id="PTHR24300">
    <property type="entry name" value="CYTOCHROME P450 508A4-RELATED"/>
    <property type="match status" value="1"/>
</dbReference>
<evidence type="ECO:0000256" key="4">
    <source>
        <dbReference type="ARBA" id="ARBA00004406"/>
    </source>
</evidence>
<keyword evidence="10 15" id="KW-0560">Oxidoreductase</keyword>
<evidence type="ECO:0000256" key="3">
    <source>
        <dbReference type="ARBA" id="ARBA00004174"/>
    </source>
</evidence>
<keyword evidence="13" id="KW-0472">Membrane</keyword>
<evidence type="ECO:0000256" key="9">
    <source>
        <dbReference type="ARBA" id="ARBA00022848"/>
    </source>
</evidence>
<dbReference type="InterPro" id="IPR036396">
    <property type="entry name" value="Cyt_P450_sf"/>
</dbReference>
<dbReference type="GO" id="GO:0020037">
    <property type="term" value="F:heme binding"/>
    <property type="evidence" value="ECO:0007669"/>
    <property type="project" value="InterPro"/>
</dbReference>
<dbReference type="EMBL" id="JAXCGZ010000479">
    <property type="protein sequence ID" value="KAK7085922.1"/>
    <property type="molecule type" value="Genomic_DNA"/>
</dbReference>
<dbReference type="InterPro" id="IPR050182">
    <property type="entry name" value="Cytochrome_P450_fam2"/>
</dbReference>
<protein>
    <submittedName>
        <fullName evidence="16">Cytochrome P450 2D6</fullName>
        <ecNumber evidence="16">1.14.14.1</ecNumber>
    </submittedName>
</protein>
<dbReference type="EC" id="1.14.14.1" evidence="16"/>
<evidence type="ECO:0000256" key="10">
    <source>
        <dbReference type="ARBA" id="ARBA00023002"/>
    </source>
</evidence>
<dbReference type="PRINTS" id="PR00463">
    <property type="entry name" value="EP450I"/>
</dbReference>
<dbReference type="GO" id="GO:0005506">
    <property type="term" value="F:iron ion binding"/>
    <property type="evidence" value="ECO:0007669"/>
    <property type="project" value="InterPro"/>
</dbReference>
<dbReference type="Gene3D" id="1.10.630.10">
    <property type="entry name" value="Cytochrome P450"/>
    <property type="match status" value="1"/>
</dbReference>
<gene>
    <name evidence="16" type="primary">CYP2D6</name>
    <name evidence="16" type="ORF">SK128_004804</name>
</gene>
<dbReference type="PANTHER" id="PTHR24300:SF375">
    <property type="entry name" value="CYTOCHROME P450 FAMILY"/>
    <property type="match status" value="1"/>
</dbReference>
<dbReference type="InterPro" id="IPR001128">
    <property type="entry name" value="Cyt_P450"/>
</dbReference>
<keyword evidence="12 15" id="KW-0503">Monooxygenase</keyword>
<comment type="similarity">
    <text evidence="5 15">Belongs to the cytochrome P450 family.</text>
</comment>
<evidence type="ECO:0000256" key="11">
    <source>
        <dbReference type="ARBA" id="ARBA00023004"/>
    </source>
</evidence>
<dbReference type="GO" id="GO:0006082">
    <property type="term" value="P:organic acid metabolic process"/>
    <property type="evidence" value="ECO:0007669"/>
    <property type="project" value="TreeGrafter"/>
</dbReference>
<keyword evidence="11 14" id="KW-0408">Iron</keyword>
<keyword evidence="7 14" id="KW-0479">Metal-binding</keyword>
<evidence type="ECO:0000256" key="12">
    <source>
        <dbReference type="ARBA" id="ARBA00023033"/>
    </source>
</evidence>
<dbReference type="AlphaFoldDB" id="A0AAN8XLU1"/>
<reference evidence="16 17" key="1">
    <citation type="submission" date="2023-11" db="EMBL/GenBank/DDBJ databases">
        <title>Halocaridina rubra genome assembly.</title>
        <authorList>
            <person name="Smith C."/>
        </authorList>
    </citation>
    <scope>NUCLEOTIDE SEQUENCE [LARGE SCALE GENOMIC DNA]</scope>
    <source>
        <strain evidence="16">EP-1</strain>
        <tissue evidence="16">Whole</tissue>
    </source>
</reference>
<dbReference type="Pfam" id="PF00067">
    <property type="entry name" value="p450"/>
    <property type="match status" value="1"/>
</dbReference>
<comment type="cofactor">
    <cofactor evidence="1 14">
        <name>heme</name>
        <dbReference type="ChEBI" id="CHEBI:30413"/>
    </cofactor>
</comment>
<evidence type="ECO:0000256" key="13">
    <source>
        <dbReference type="ARBA" id="ARBA00023136"/>
    </source>
</evidence>
<evidence type="ECO:0000256" key="14">
    <source>
        <dbReference type="PIRSR" id="PIRSR602401-1"/>
    </source>
</evidence>
<keyword evidence="8" id="KW-0256">Endoplasmic reticulum</keyword>
<dbReference type="GO" id="GO:0016712">
    <property type="term" value="F:oxidoreductase activity, acting on paired donors, with incorporation or reduction of molecular oxygen, reduced flavin or flavoprotein as one donor, and incorporation of one atom of oxygen"/>
    <property type="evidence" value="ECO:0007669"/>
    <property type="project" value="UniProtKB-EC"/>
</dbReference>
<dbReference type="PRINTS" id="PR00385">
    <property type="entry name" value="P450"/>
</dbReference>
<keyword evidence="9" id="KW-0492">Microsome</keyword>
<dbReference type="Proteomes" id="UP001381693">
    <property type="component" value="Unassembled WGS sequence"/>
</dbReference>
<organism evidence="16 17">
    <name type="scientific">Halocaridina rubra</name>
    <name type="common">Hawaiian red shrimp</name>
    <dbReference type="NCBI Taxonomy" id="373956"/>
    <lineage>
        <taxon>Eukaryota</taxon>
        <taxon>Metazoa</taxon>
        <taxon>Ecdysozoa</taxon>
        <taxon>Arthropoda</taxon>
        <taxon>Crustacea</taxon>
        <taxon>Multicrustacea</taxon>
        <taxon>Malacostraca</taxon>
        <taxon>Eumalacostraca</taxon>
        <taxon>Eucarida</taxon>
        <taxon>Decapoda</taxon>
        <taxon>Pleocyemata</taxon>
        <taxon>Caridea</taxon>
        <taxon>Atyoidea</taxon>
        <taxon>Atyidae</taxon>
        <taxon>Halocaridina</taxon>
    </lineage>
</organism>